<reference evidence="3 4" key="1">
    <citation type="submission" date="2019-12" db="EMBL/GenBank/DDBJ databases">
        <authorList>
            <person name="Floudas D."/>
            <person name="Bentzer J."/>
            <person name="Ahren D."/>
            <person name="Johansson T."/>
            <person name="Persson P."/>
            <person name="Tunlid A."/>
        </authorList>
    </citation>
    <scope>NUCLEOTIDE SEQUENCE [LARGE SCALE GENOMIC DNA]</scope>
    <source>
        <strain evidence="3 4">CBS 102.39</strain>
    </source>
</reference>
<dbReference type="AlphaFoldDB" id="A0A8H4QIQ0"/>
<protein>
    <recommendedName>
        <fullName evidence="2">Methyltransferase domain-containing protein</fullName>
    </recommendedName>
</protein>
<feature type="domain" description="Methyltransferase" evidence="2">
    <location>
        <begin position="111"/>
        <end position="207"/>
    </location>
</feature>
<organism evidence="3 4">
    <name type="scientific">Agrocybe pediades</name>
    <dbReference type="NCBI Taxonomy" id="84607"/>
    <lineage>
        <taxon>Eukaryota</taxon>
        <taxon>Fungi</taxon>
        <taxon>Dikarya</taxon>
        <taxon>Basidiomycota</taxon>
        <taxon>Agaricomycotina</taxon>
        <taxon>Agaricomycetes</taxon>
        <taxon>Agaricomycetidae</taxon>
        <taxon>Agaricales</taxon>
        <taxon>Agaricineae</taxon>
        <taxon>Strophariaceae</taxon>
        <taxon>Agrocybe</taxon>
    </lineage>
</organism>
<evidence type="ECO:0000313" key="3">
    <source>
        <dbReference type="EMBL" id="KAF4611840.1"/>
    </source>
</evidence>
<evidence type="ECO:0000313" key="4">
    <source>
        <dbReference type="Proteomes" id="UP000521872"/>
    </source>
</evidence>
<feature type="region of interest" description="Disordered" evidence="1">
    <location>
        <begin position="1"/>
        <end position="73"/>
    </location>
</feature>
<name>A0A8H4QIQ0_9AGAR</name>
<dbReference type="Gene3D" id="3.40.50.150">
    <property type="entry name" value="Vaccinia Virus protein VP39"/>
    <property type="match status" value="1"/>
</dbReference>
<feature type="compositionally biased region" description="Basic and acidic residues" evidence="1">
    <location>
        <begin position="47"/>
        <end position="57"/>
    </location>
</feature>
<sequence>MAVPTDPTHGNVRYNGNGTDPVDEDEMTSDSESSSFGLDELTDEEFPEHFSERDGRLFHSSPTSPYPLPVDTPEQERLTMNHDIFRLFFGSHSIGPVADLLGDSPNLLRQKMVLDMCTGNGKWPIAMAQQFPRAHIRAFDIVPIATRYPPENVRFEIHDVNNIPFRWRDGTFDLVNARDIAMAVHDYRAVLQEAVRLLRPGGLFISYEWAPHSPINLNVPPSPNYIPAIRHLHSSVNAAFHLTRNMQILSDQVRRYIVDVGAFTDITATEHLIPIGDWHTDAMLKEVGLLTLEANKRYGDSVKPLLMEAGWTGTQVDGLLEDYKQELDNTIGLNSVLVTVYATKA</sequence>
<proteinExistence type="predicted"/>
<dbReference type="SUPFAM" id="SSF53335">
    <property type="entry name" value="S-adenosyl-L-methionine-dependent methyltransferases"/>
    <property type="match status" value="1"/>
</dbReference>
<accession>A0A8H4QIQ0</accession>
<gene>
    <name evidence="3" type="ORF">D9613_003888</name>
</gene>
<dbReference type="Pfam" id="PF13847">
    <property type="entry name" value="Methyltransf_31"/>
    <property type="match status" value="1"/>
</dbReference>
<keyword evidence="4" id="KW-1185">Reference proteome</keyword>
<comment type="caution">
    <text evidence="3">The sequence shown here is derived from an EMBL/GenBank/DDBJ whole genome shotgun (WGS) entry which is preliminary data.</text>
</comment>
<dbReference type="InterPro" id="IPR029063">
    <property type="entry name" value="SAM-dependent_MTases_sf"/>
</dbReference>
<dbReference type="Proteomes" id="UP000521872">
    <property type="component" value="Unassembled WGS sequence"/>
</dbReference>
<dbReference type="EMBL" id="JAACJL010000057">
    <property type="protein sequence ID" value="KAF4611840.1"/>
    <property type="molecule type" value="Genomic_DNA"/>
</dbReference>
<dbReference type="PANTHER" id="PTHR43591">
    <property type="entry name" value="METHYLTRANSFERASE"/>
    <property type="match status" value="1"/>
</dbReference>
<dbReference type="PANTHER" id="PTHR43591:SF50">
    <property type="entry name" value="METHYLTRANSFERASE DOMAIN-CONTAINING PROTEIN-RELATED"/>
    <property type="match status" value="1"/>
</dbReference>
<dbReference type="CDD" id="cd02440">
    <property type="entry name" value="AdoMet_MTases"/>
    <property type="match status" value="1"/>
</dbReference>
<evidence type="ECO:0000259" key="2">
    <source>
        <dbReference type="Pfam" id="PF13847"/>
    </source>
</evidence>
<dbReference type="InterPro" id="IPR025714">
    <property type="entry name" value="Methyltranfer_dom"/>
</dbReference>
<evidence type="ECO:0000256" key="1">
    <source>
        <dbReference type="SAM" id="MobiDB-lite"/>
    </source>
</evidence>